<evidence type="ECO:0000256" key="4">
    <source>
        <dbReference type="ARBA" id="ARBA00022452"/>
    </source>
</evidence>
<comment type="similarity">
    <text evidence="2">Belongs to the outer membrane factor (OMF) (TC 1.B.17) family.</text>
</comment>
<feature type="signal peptide" evidence="9">
    <location>
        <begin position="1"/>
        <end position="25"/>
    </location>
</feature>
<organism evidence="10 11">
    <name type="scientific">Acidisarcina polymorpha</name>
    <dbReference type="NCBI Taxonomy" id="2211140"/>
    <lineage>
        <taxon>Bacteria</taxon>
        <taxon>Pseudomonadati</taxon>
        <taxon>Acidobacteriota</taxon>
        <taxon>Terriglobia</taxon>
        <taxon>Terriglobales</taxon>
        <taxon>Acidobacteriaceae</taxon>
        <taxon>Acidisarcina</taxon>
    </lineage>
</organism>
<sequence length="496" mass="53982">MKTGRPAAWRWLIALVFSAIVPVQGQPANQSSAANSYYGSVTAVAPTSSPIPLTLDDAIRLGLENNLGLTLSRDQQETASGQRLQALNALLPNLTLQGQTGVHQYNLAAEGFNLGLLTQIPNAAQFAGFPLITRVDVTQGQVNLNQTVFNLSTIEQYRAAKTGEAVAFYNMQSSRGLVVLNVATSYLQALSASAQLDYARALLTTDEVTLNQVVAEHEAGTVARLDELRARVQYQTQQQAVIAQENNFEIAKINLEREIGIPAGQKIQLTDTSPYAELEATTIENAKQEAYASRQDYQSMLQQIRQSQLSLGAAKHERLPSLNVSGFYGVQGISGSVYHGIFSAQGELDIPVFHEAKFRGDREAASARLNSLLSQMADLKSRIDQQLRDSLLDVNTQSVLVQVARSNLDLATTELDQTTQRFRAGIEDNLPLVEAQSTLADAQTQYVNTVYNYNQAKLGLARNLGIIDVQYQAYLKGSPPAGSKQGDVQNIKKATP</sequence>
<keyword evidence="3" id="KW-0813">Transport</keyword>
<dbReference type="OrthoDB" id="104898at2"/>
<dbReference type="PANTHER" id="PTHR30026">
    <property type="entry name" value="OUTER MEMBRANE PROTEIN TOLC"/>
    <property type="match status" value="1"/>
</dbReference>
<keyword evidence="8" id="KW-0175">Coiled coil</keyword>
<dbReference type="Gene3D" id="1.20.1600.10">
    <property type="entry name" value="Outer membrane efflux proteins (OEP)"/>
    <property type="match status" value="1"/>
</dbReference>
<evidence type="ECO:0000256" key="5">
    <source>
        <dbReference type="ARBA" id="ARBA00022692"/>
    </source>
</evidence>
<evidence type="ECO:0000313" key="10">
    <source>
        <dbReference type="EMBL" id="AXC11645.1"/>
    </source>
</evidence>
<dbReference type="InterPro" id="IPR003423">
    <property type="entry name" value="OMP_efflux"/>
</dbReference>
<evidence type="ECO:0000256" key="1">
    <source>
        <dbReference type="ARBA" id="ARBA00004442"/>
    </source>
</evidence>
<dbReference type="Pfam" id="PF02321">
    <property type="entry name" value="OEP"/>
    <property type="match status" value="2"/>
</dbReference>
<keyword evidence="9" id="KW-0732">Signal</keyword>
<accession>A0A2Z5FZ11</accession>
<dbReference type="GO" id="GO:0015562">
    <property type="term" value="F:efflux transmembrane transporter activity"/>
    <property type="evidence" value="ECO:0007669"/>
    <property type="project" value="InterPro"/>
</dbReference>
<proteinExistence type="inferred from homology"/>
<evidence type="ECO:0000256" key="3">
    <source>
        <dbReference type="ARBA" id="ARBA00022448"/>
    </source>
</evidence>
<keyword evidence="11" id="KW-1185">Reference proteome</keyword>
<dbReference type="GO" id="GO:1990281">
    <property type="term" value="C:efflux pump complex"/>
    <property type="evidence" value="ECO:0007669"/>
    <property type="project" value="TreeGrafter"/>
</dbReference>
<keyword evidence="5" id="KW-0812">Transmembrane</keyword>
<dbReference type="GO" id="GO:0015288">
    <property type="term" value="F:porin activity"/>
    <property type="evidence" value="ECO:0007669"/>
    <property type="project" value="TreeGrafter"/>
</dbReference>
<keyword evidence="7" id="KW-0998">Cell outer membrane</keyword>
<dbReference type="SUPFAM" id="SSF56954">
    <property type="entry name" value="Outer membrane efflux proteins (OEP)"/>
    <property type="match status" value="1"/>
</dbReference>
<evidence type="ECO:0000256" key="6">
    <source>
        <dbReference type="ARBA" id="ARBA00023136"/>
    </source>
</evidence>
<feature type="coiled-coil region" evidence="8">
    <location>
        <begin position="362"/>
        <end position="421"/>
    </location>
</feature>
<name>A0A2Z5FZ11_9BACT</name>
<dbReference type="GO" id="GO:0009279">
    <property type="term" value="C:cell outer membrane"/>
    <property type="evidence" value="ECO:0007669"/>
    <property type="project" value="UniProtKB-SubCell"/>
</dbReference>
<evidence type="ECO:0000256" key="8">
    <source>
        <dbReference type="SAM" id="Coils"/>
    </source>
</evidence>
<dbReference type="Proteomes" id="UP000253606">
    <property type="component" value="Chromosome"/>
</dbReference>
<keyword evidence="4" id="KW-1134">Transmembrane beta strand</keyword>
<comment type="subcellular location">
    <subcellularLocation>
        <location evidence="1">Cell outer membrane</location>
    </subcellularLocation>
</comment>
<dbReference type="KEGG" id="abas:ACPOL_2321"/>
<dbReference type="PANTHER" id="PTHR30026:SF20">
    <property type="entry name" value="OUTER MEMBRANE PROTEIN TOLC"/>
    <property type="match status" value="1"/>
</dbReference>
<evidence type="ECO:0000256" key="9">
    <source>
        <dbReference type="SAM" id="SignalP"/>
    </source>
</evidence>
<evidence type="ECO:0000256" key="7">
    <source>
        <dbReference type="ARBA" id="ARBA00023237"/>
    </source>
</evidence>
<keyword evidence="6" id="KW-0472">Membrane</keyword>
<gene>
    <name evidence="10" type="ORF">ACPOL_2321</name>
</gene>
<evidence type="ECO:0000256" key="2">
    <source>
        <dbReference type="ARBA" id="ARBA00007613"/>
    </source>
</evidence>
<dbReference type="EMBL" id="CP030840">
    <property type="protein sequence ID" value="AXC11645.1"/>
    <property type="molecule type" value="Genomic_DNA"/>
</dbReference>
<feature type="chain" id="PRO_5016396154" evidence="9">
    <location>
        <begin position="26"/>
        <end position="496"/>
    </location>
</feature>
<dbReference type="InterPro" id="IPR051906">
    <property type="entry name" value="TolC-like"/>
</dbReference>
<dbReference type="AlphaFoldDB" id="A0A2Z5FZ11"/>
<protein>
    <submittedName>
        <fullName evidence="10">Outer membrane component of tripartite multidrug resistance system</fullName>
    </submittedName>
</protein>
<evidence type="ECO:0000313" key="11">
    <source>
        <dbReference type="Proteomes" id="UP000253606"/>
    </source>
</evidence>
<reference evidence="10 11" key="1">
    <citation type="journal article" date="2018" name="Front. Microbiol.">
        <title>Hydrolytic Capabilities as a Key to Environmental Success: Chitinolytic and Cellulolytic Acidobacteria From Acidic Sub-arctic Soils and Boreal Peatlands.</title>
        <authorList>
            <person name="Belova S.E."/>
            <person name="Ravin N.V."/>
            <person name="Pankratov T.A."/>
            <person name="Rakitin A.L."/>
            <person name="Ivanova A.A."/>
            <person name="Beletsky A.V."/>
            <person name="Mardanov A.V."/>
            <person name="Sinninghe Damste J.S."/>
            <person name="Dedysh S.N."/>
        </authorList>
    </citation>
    <scope>NUCLEOTIDE SEQUENCE [LARGE SCALE GENOMIC DNA]</scope>
    <source>
        <strain evidence="10 11">SBC82</strain>
    </source>
</reference>
<dbReference type="RefSeq" id="WP_114207059.1">
    <property type="nucleotide sequence ID" value="NZ_CP030840.1"/>
</dbReference>